<dbReference type="AlphaFoldDB" id="A0ABD5NML5"/>
<reference evidence="2 3" key="1">
    <citation type="journal article" date="2019" name="Int. J. Syst. Evol. Microbiol.">
        <title>The Global Catalogue of Microorganisms (GCM) 10K type strain sequencing project: providing services to taxonomists for standard genome sequencing and annotation.</title>
        <authorList>
            <consortium name="The Broad Institute Genomics Platform"/>
            <consortium name="The Broad Institute Genome Sequencing Center for Infectious Disease"/>
            <person name="Wu L."/>
            <person name="Ma J."/>
        </authorList>
    </citation>
    <scope>NUCLEOTIDE SEQUENCE [LARGE SCALE GENOMIC DNA]</scope>
    <source>
        <strain evidence="2 3">IBRC-M 10256</strain>
    </source>
</reference>
<comment type="caution">
    <text evidence="2">The sequence shown here is derived from an EMBL/GenBank/DDBJ whole genome shotgun (WGS) entry which is preliminary data.</text>
</comment>
<keyword evidence="3" id="KW-1185">Reference proteome</keyword>
<evidence type="ECO:0000313" key="3">
    <source>
        <dbReference type="Proteomes" id="UP001595846"/>
    </source>
</evidence>
<sequence>MIDETAEEIRRMQTHSSSAVAIRATRALEALLDREYASIEEFHTALDQNARVLRRSNPSHASLQNALRKVVDESTGADVADVEEAKSVTQAVIEDVAARVESGKRRAAENAVSLLSGDATLMTHDYSSTVLEALELATAEGATFDLYVTEARPRYIGRKAAREFAAVDGVDVTLITDAAGGFHLRECDRLIVGMDCIVDDVLYNRVGTFPLAAAANQCDVPVTVLGAASKIITQGFVFENEFRSESEVMLEPTTAFTVSNPAYDETPIELVDRIVTDDGVRSD</sequence>
<organism evidence="2 3">
    <name type="scientific">Halovivax cerinus</name>
    <dbReference type="NCBI Taxonomy" id="1487865"/>
    <lineage>
        <taxon>Archaea</taxon>
        <taxon>Methanobacteriati</taxon>
        <taxon>Methanobacteriota</taxon>
        <taxon>Stenosarchaea group</taxon>
        <taxon>Halobacteria</taxon>
        <taxon>Halobacteriales</taxon>
        <taxon>Natrialbaceae</taxon>
        <taxon>Halovivax</taxon>
    </lineage>
</organism>
<comment type="similarity">
    <text evidence="1">Belongs to the eIF-2B alpha/beta/delta subunits family.</text>
</comment>
<dbReference type="SUPFAM" id="SSF100950">
    <property type="entry name" value="NagB/RpiA/CoA transferase-like"/>
    <property type="match status" value="1"/>
</dbReference>
<dbReference type="Gene3D" id="1.20.120.420">
    <property type="entry name" value="translation initiation factor eif-2b, domain 1"/>
    <property type="match status" value="1"/>
</dbReference>
<dbReference type="EMBL" id="JBHSAQ010000003">
    <property type="protein sequence ID" value="MFC3958243.1"/>
    <property type="molecule type" value="Genomic_DNA"/>
</dbReference>
<protein>
    <submittedName>
        <fullName evidence="2">Translation initiation factor eIF-2B</fullName>
    </submittedName>
</protein>
<dbReference type="RefSeq" id="WP_256531406.1">
    <property type="nucleotide sequence ID" value="NZ_CP101824.1"/>
</dbReference>
<dbReference type="InterPro" id="IPR027363">
    <property type="entry name" value="M1Pi_N"/>
</dbReference>
<evidence type="ECO:0000313" key="2">
    <source>
        <dbReference type="EMBL" id="MFC3958243.1"/>
    </source>
</evidence>
<dbReference type="InterPro" id="IPR037171">
    <property type="entry name" value="NagB/RpiA_transferase-like"/>
</dbReference>
<accession>A0ABD5NML5</accession>
<dbReference type="InterPro" id="IPR000649">
    <property type="entry name" value="IF-2B-related"/>
</dbReference>
<keyword evidence="2" id="KW-0396">Initiation factor</keyword>
<dbReference type="Pfam" id="PF01008">
    <property type="entry name" value="IF-2B"/>
    <property type="match status" value="1"/>
</dbReference>
<dbReference type="Gene3D" id="3.40.50.10470">
    <property type="entry name" value="Translation initiation factor eif-2b, domain 2"/>
    <property type="match status" value="1"/>
</dbReference>
<dbReference type="PANTHER" id="PTHR43475">
    <property type="entry name" value="METHYLTHIORIBOSE-1-PHOSPHATE ISOMERASE"/>
    <property type="match status" value="1"/>
</dbReference>
<keyword evidence="2" id="KW-0648">Protein biosynthesis</keyword>
<dbReference type="PANTHER" id="PTHR43475:SF2">
    <property type="entry name" value="RIBOSE 1,5-BISPHOSPHATE ISOMERASE"/>
    <property type="match status" value="1"/>
</dbReference>
<dbReference type="GeneID" id="73904144"/>
<name>A0ABD5NML5_9EURY</name>
<dbReference type="Proteomes" id="UP001595846">
    <property type="component" value="Unassembled WGS sequence"/>
</dbReference>
<evidence type="ECO:0000256" key="1">
    <source>
        <dbReference type="RuleBase" id="RU003814"/>
    </source>
</evidence>
<gene>
    <name evidence="2" type="ORF">ACFOUR_07650</name>
</gene>
<dbReference type="GO" id="GO:0003743">
    <property type="term" value="F:translation initiation factor activity"/>
    <property type="evidence" value="ECO:0007669"/>
    <property type="project" value="UniProtKB-KW"/>
</dbReference>
<proteinExistence type="inferred from homology"/>
<dbReference type="InterPro" id="IPR042529">
    <property type="entry name" value="IF_2B-like_C"/>
</dbReference>